<organism evidence="3 4">
    <name type="scientific">Reticulomyxa filosa</name>
    <dbReference type="NCBI Taxonomy" id="46433"/>
    <lineage>
        <taxon>Eukaryota</taxon>
        <taxon>Sar</taxon>
        <taxon>Rhizaria</taxon>
        <taxon>Retaria</taxon>
        <taxon>Foraminifera</taxon>
        <taxon>Monothalamids</taxon>
        <taxon>Reticulomyxidae</taxon>
        <taxon>Reticulomyxa</taxon>
    </lineage>
</organism>
<protein>
    <submittedName>
        <fullName evidence="3">Uncharacterized protein</fullName>
    </submittedName>
</protein>
<accession>X6M8S1</accession>
<evidence type="ECO:0000256" key="2">
    <source>
        <dbReference type="SAM" id="Phobius"/>
    </source>
</evidence>
<dbReference type="Proteomes" id="UP000023152">
    <property type="component" value="Unassembled WGS sequence"/>
</dbReference>
<proteinExistence type="predicted"/>
<feature type="transmembrane region" description="Helical" evidence="2">
    <location>
        <begin position="232"/>
        <end position="248"/>
    </location>
</feature>
<name>X6M8S1_RETFI</name>
<feature type="region of interest" description="Disordered" evidence="1">
    <location>
        <begin position="324"/>
        <end position="352"/>
    </location>
</feature>
<keyword evidence="4" id="KW-1185">Reference proteome</keyword>
<feature type="non-terminal residue" evidence="3">
    <location>
        <position position="395"/>
    </location>
</feature>
<keyword evidence="2" id="KW-1133">Transmembrane helix</keyword>
<evidence type="ECO:0000256" key="1">
    <source>
        <dbReference type="SAM" id="MobiDB-lite"/>
    </source>
</evidence>
<dbReference type="InterPro" id="IPR035892">
    <property type="entry name" value="C2_domain_sf"/>
</dbReference>
<keyword evidence="2" id="KW-0472">Membrane</keyword>
<evidence type="ECO:0000313" key="3">
    <source>
        <dbReference type="EMBL" id="ETO10061.1"/>
    </source>
</evidence>
<reference evidence="3 4" key="1">
    <citation type="journal article" date="2013" name="Curr. Biol.">
        <title>The Genome of the Foraminiferan Reticulomyxa filosa.</title>
        <authorList>
            <person name="Glockner G."/>
            <person name="Hulsmann N."/>
            <person name="Schleicher M."/>
            <person name="Noegel A.A."/>
            <person name="Eichinger L."/>
            <person name="Gallinger C."/>
            <person name="Pawlowski J."/>
            <person name="Sierra R."/>
            <person name="Euteneuer U."/>
            <person name="Pillet L."/>
            <person name="Moustafa A."/>
            <person name="Platzer M."/>
            <person name="Groth M."/>
            <person name="Szafranski K."/>
            <person name="Schliwa M."/>
        </authorList>
    </citation>
    <scope>NUCLEOTIDE SEQUENCE [LARGE SCALE GENOMIC DNA]</scope>
</reference>
<evidence type="ECO:0000313" key="4">
    <source>
        <dbReference type="Proteomes" id="UP000023152"/>
    </source>
</evidence>
<dbReference type="AlphaFoldDB" id="X6M8S1"/>
<dbReference type="Gene3D" id="2.60.40.150">
    <property type="entry name" value="C2 domain"/>
    <property type="match status" value="1"/>
</dbReference>
<feature type="compositionally biased region" description="Basic residues" evidence="1">
    <location>
        <begin position="343"/>
        <end position="352"/>
    </location>
</feature>
<sequence>KKKKKKKKNYVYIYINIYVYIYECIQINGIRNIHQCSRFRKTFDFLVLRMELFVGTARYEDAAWDIRIPGNTMSETIVLPPESSTFSTLSSEIFYSELPVEACWCFTIYGVEERSHKIKEEKGKRESKTKNKPQMFNSEFLGIGNGDSNDSTVSGAGFSAFRTPSISNDDDNKSTTSLGTMDTASVVTNITCAYANDDTERMVIDDLEDIVPFSETEEYEVSECHRNNNTPLFFFFLLCIILFVYAYAKLELALNSLKWHSEPLAWCRLPLIDEQHKIRDGKAKLRLWDVPVWTYVKGGPKVDPYTTGFWKKFGTTAQPKLSEHATQVYREREKQRSKDLKSQKKKSSRKSHQIKINHVFASENQAEFAENEEDLLGVQIHIEFPYYPFHVVAPI</sequence>
<gene>
    <name evidence="3" type="ORF">RFI_27316</name>
</gene>
<keyword evidence="2" id="KW-0812">Transmembrane</keyword>
<dbReference type="EMBL" id="ASPP01023689">
    <property type="protein sequence ID" value="ETO10061.1"/>
    <property type="molecule type" value="Genomic_DNA"/>
</dbReference>
<feature type="non-terminal residue" evidence="3">
    <location>
        <position position="1"/>
    </location>
</feature>
<feature type="compositionally biased region" description="Basic and acidic residues" evidence="1">
    <location>
        <begin position="329"/>
        <end position="342"/>
    </location>
</feature>
<comment type="caution">
    <text evidence="3">The sequence shown here is derived from an EMBL/GenBank/DDBJ whole genome shotgun (WGS) entry which is preliminary data.</text>
</comment>